<dbReference type="GO" id="GO:0043139">
    <property type="term" value="F:5'-3' DNA helicase activity"/>
    <property type="evidence" value="ECO:0007669"/>
    <property type="project" value="UniProtKB-EC"/>
</dbReference>
<feature type="domain" description="DNA helicase Pif1-like DEAD-box helicase" evidence="2">
    <location>
        <begin position="32"/>
        <end position="89"/>
    </location>
</feature>
<evidence type="ECO:0000256" key="1">
    <source>
        <dbReference type="RuleBase" id="RU363044"/>
    </source>
</evidence>
<evidence type="ECO:0000313" key="3">
    <source>
        <dbReference type="EMBL" id="KAE9390453.1"/>
    </source>
</evidence>
<organism evidence="3 4">
    <name type="scientific">Gymnopus androsaceus JB14</name>
    <dbReference type="NCBI Taxonomy" id="1447944"/>
    <lineage>
        <taxon>Eukaryota</taxon>
        <taxon>Fungi</taxon>
        <taxon>Dikarya</taxon>
        <taxon>Basidiomycota</taxon>
        <taxon>Agaricomycotina</taxon>
        <taxon>Agaricomycetes</taxon>
        <taxon>Agaricomycetidae</taxon>
        <taxon>Agaricales</taxon>
        <taxon>Marasmiineae</taxon>
        <taxon>Omphalotaceae</taxon>
        <taxon>Gymnopus</taxon>
    </lineage>
</organism>
<dbReference type="GO" id="GO:0005524">
    <property type="term" value="F:ATP binding"/>
    <property type="evidence" value="ECO:0007669"/>
    <property type="project" value="UniProtKB-KW"/>
</dbReference>
<accession>A0A6A4GYB9</accession>
<name>A0A6A4GYB9_9AGAR</name>
<keyword evidence="1" id="KW-0227">DNA damage</keyword>
<dbReference type="InterPro" id="IPR051055">
    <property type="entry name" value="PIF1_helicase"/>
</dbReference>
<comment type="catalytic activity">
    <reaction evidence="1">
        <text>ATP + H2O = ADP + phosphate + H(+)</text>
        <dbReference type="Rhea" id="RHEA:13065"/>
        <dbReference type="ChEBI" id="CHEBI:15377"/>
        <dbReference type="ChEBI" id="CHEBI:15378"/>
        <dbReference type="ChEBI" id="CHEBI:30616"/>
        <dbReference type="ChEBI" id="CHEBI:43474"/>
        <dbReference type="ChEBI" id="CHEBI:456216"/>
        <dbReference type="EC" id="5.6.2.3"/>
    </reaction>
</comment>
<proteinExistence type="inferred from homology"/>
<protein>
    <recommendedName>
        <fullName evidence="1">ATP-dependent DNA helicase</fullName>
        <ecNumber evidence="1">5.6.2.3</ecNumber>
    </recommendedName>
</protein>
<dbReference type="AlphaFoldDB" id="A0A6A4GYB9"/>
<dbReference type="GO" id="GO:0016787">
    <property type="term" value="F:hydrolase activity"/>
    <property type="evidence" value="ECO:0007669"/>
    <property type="project" value="UniProtKB-KW"/>
</dbReference>
<gene>
    <name evidence="3" type="ORF">BT96DRAFT_756903</name>
</gene>
<dbReference type="InterPro" id="IPR010285">
    <property type="entry name" value="DNA_helicase_pif1-like_DEAD"/>
</dbReference>
<keyword evidence="1" id="KW-0547">Nucleotide-binding</keyword>
<dbReference type="Proteomes" id="UP000799118">
    <property type="component" value="Unassembled WGS sequence"/>
</dbReference>
<evidence type="ECO:0000313" key="4">
    <source>
        <dbReference type="Proteomes" id="UP000799118"/>
    </source>
</evidence>
<evidence type="ECO:0000259" key="2">
    <source>
        <dbReference type="Pfam" id="PF05970"/>
    </source>
</evidence>
<comment type="similarity">
    <text evidence="1">Belongs to the helicase family.</text>
</comment>
<reference evidence="3" key="1">
    <citation type="journal article" date="2019" name="Environ. Microbiol.">
        <title>Fungal ecological strategies reflected in gene transcription - a case study of two litter decomposers.</title>
        <authorList>
            <person name="Barbi F."/>
            <person name="Kohler A."/>
            <person name="Barry K."/>
            <person name="Baskaran P."/>
            <person name="Daum C."/>
            <person name="Fauchery L."/>
            <person name="Ihrmark K."/>
            <person name="Kuo A."/>
            <person name="LaButti K."/>
            <person name="Lipzen A."/>
            <person name="Morin E."/>
            <person name="Grigoriev I.V."/>
            <person name="Henrissat B."/>
            <person name="Lindahl B."/>
            <person name="Martin F."/>
        </authorList>
    </citation>
    <scope>NUCLEOTIDE SEQUENCE</scope>
    <source>
        <strain evidence="3">JB14</strain>
    </source>
</reference>
<dbReference type="EC" id="5.6.2.3" evidence="1"/>
<comment type="cofactor">
    <cofactor evidence="1">
        <name>Mg(2+)</name>
        <dbReference type="ChEBI" id="CHEBI:18420"/>
    </cofactor>
</comment>
<keyword evidence="1" id="KW-0233">DNA recombination</keyword>
<dbReference type="OrthoDB" id="432234at2759"/>
<dbReference type="SUPFAM" id="SSF52540">
    <property type="entry name" value="P-loop containing nucleoside triphosphate hydrolases"/>
    <property type="match status" value="1"/>
</dbReference>
<dbReference type="Pfam" id="PF05970">
    <property type="entry name" value="PIF1"/>
    <property type="match status" value="1"/>
</dbReference>
<keyword evidence="4" id="KW-1185">Reference proteome</keyword>
<keyword evidence="1" id="KW-0234">DNA repair</keyword>
<sequence length="93" mass="10332">KRFTLNQGQRRAFEIICTNLLKRYVESDEEWIAKDPLRMFLTGPGGTGKTHVVRAVKEVMKYYGLDHTIRALALTGGAACLIEGSTIHKGLGL</sequence>
<feature type="non-terminal residue" evidence="3">
    <location>
        <position position="1"/>
    </location>
</feature>
<dbReference type="GO" id="GO:0000723">
    <property type="term" value="P:telomere maintenance"/>
    <property type="evidence" value="ECO:0007669"/>
    <property type="project" value="InterPro"/>
</dbReference>
<keyword evidence="1" id="KW-0067">ATP-binding</keyword>
<keyword evidence="1" id="KW-0347">Helicase</keyword>
<dbReference type="InterPro" id="IPR027417">
    <property type="entry name" value="P-loop_NTPase"/>
</dbReference>
<keyword evidence="1" id="KW-0378">Hydrolase</keyword>
<dbReference type="GO" id="GO:0006281">
    <property type="term" value="P:DNA repair"/>
    <property type="evidence" value="ECO:0007669"/>
    <property type="project" value="UniProtKB-KW"/>
</dbReference>
<dbReference type="GO" id="GO:0006310">
    <property type="term" value="P:DNA recombination"/>
    <property type="evidence" value="ECO:0007669"/>
    <property type="project" value="UniProtKB-KW"/>
</dbReference>
<dbReference type="Gene3D" id="3.40.50.300">
    <property type="entry name" value="P-loop containing nucleotide triphosphate hydrolases"/>
    <property type="match status" value="1"/>
</dbReference>
<dbReference type="PANTHER" id="PTHR47642">
    <property type="entry name" value="ATP-DEPENDENT DNA HELICASE"/>
    <property type="match status" value="1"/>
</dbReference>
<dbReference type="EMBL" id="ML769657">
    <property type="protein sequence ID" value="KAE9390453.1"/>
    <property type="molecule type" value="Genomic_DNA"/>
</dbReference>
<feature type="non-terminal residue" evidence="3">
    <location>
        <position position="93"/>
    </location>
</feature>